<proteinExistence type="predicted"/>
<sequence length="198" mass="22692">MSESVRVCVPQAAQRELERQRKEELERRRRGELERQKSQEQEDVSKLKARKRSLEMELEAVGNKHRQISERLRDAQSKRKVQCSELDLANQRRDTVRQDINSLQQQLEVCLLLCLLLCLSLCLSVSRSVCLSPALSVTLSVCRSVCHCRSVYLAPPNDASTAPVLQENQRKLSQLTPEQQRLSDKLRDMALNNLPGTD</sequence>
<protein>
    <submittedName>
        <fullName evidence="2">Uncharacterized protein</fullName>
    </submittedName>
</protein>
<feature type="compositionally biased region" description="Basic and acidic residues" evidence="1">
    <location>
        <begin position="18"/>
        <end position="46"/>
    </location>
</feature>
<evidence type="ECO:0000313" key="3">
    <source>
        <dbReference type="Proteomes" id="UP000314982"/>
    </source>
</evidence>
<dbReference type="Ensembl" id="ENSHHUT00000012899.1">
    <property type="protein sequence ID" value="ENSHHUP00000012507.1"/>
    <property type="gene ID" value="ENSHHUG00000007651.1"/>
</dbReference>
<reference evidence="2" key="3">
    <citation type="submission" date="2025-09" db="UniProtKB">
        <authorList>
            <consortium name="Ensembl"/>
        </authorList>
    </citation>
    <scope>IDENTIFICATION</scope>
</reference>
<dbReference type="STRING" id="62062.ENSHHUP00000012507"/>
<reference evidence="2" key="2">
    <citation type="submission" date="2025-08" db="UniProtKB">
        <authorList>
            <consortium name="Ensembl"/>
        </authorList>
    </citation>
    <scope>IDENTIFICATION</scope>
</reference>
<evidence type="ECO:0000313" key="2">
    <source>
        <dbReference type="Ensembl" id="ENSHHUP00000012507.1"/>
    </source>
</evidence>
<keyword evidence="3" id="KW-1185">Reference proteome</keyword>
<feature type="region of interest" description="Disordered" evidence="1">
    <location>
        <begin position="18"/>
        <end position="48"/>
    </location>
</feature>
<accession>A0A4W5K9A8</accession>
<name>A0A4W5K9A8_9TELE</name>
<evidence type="ECO:0000256" key="1">
    <source>
        <dbReference type="SAM" id="MobiDB-lite"/>
    </source>
</evidence>
<dbReference type="AlphaFoldDB" id="A0A4W5K9A8"/>
<reference evidence="3" key="1">
    <citation type="submission" date="2018-06" db="EMBL/GenBank/DDBJ databases">
        <title>Genome assembly of Danube salmon.</title>
        <authorList>
            <person name="Macqueen D.J."/>
            <person name="Gundappa M.K."/>
        </authorList>
    </citation>
    <scope>NUCLEOTIDE SEQUENCE [LARGE SCALE GENOMIC DNA]</scope>
</reference>
<dbReference type="Proteomes" id="UP000314982">
    <property type="component" value="Unassembled WGS sequence"/>
</dbReference>
<organism evidence="2 3">
    <name type="scientific">Hucho hucho</name>
    <name type="common">huchen</name>
    <dbReference type="NCBI Taxonomy" id="62062"/>
    <lineage>
        <taxon>Eukaryota</taxon>
        <taxon>Metazoa</taxon>
        <taxon>Chordata</taxon>
        <taxon>Craniata</taxon>
        <taxon>Vertebrata</taxon>
        <taxon>Euteleostomi</taxon>
        <taxon>Actinopterygii</taxon>
        <taxon>Neopterygii</taxon>
        <taxon>Teleostei</taxon>
        <taxon>Protacanthopterygii</taxon>
        <taxon>Salmoniformes</taxon>
        <taxon>Salmonidae</taxon>
        <taxon>Salmoninae</taxon>
        <taxon>Hucho</taxon>
    </lineage>
</organism>